<dbReference type="BioCyc" id="NEQU228908:GJB6-202-MONOMER"/>
<dbReference type="HOGENOM" id="CLU_2217112_0_0_2"/>
<keyword evidence="2" id="KW-1185">Reference proteome</keyword>
<dbReference type="KEGG" id="neq:NEQ188"/>
<dbReference type="AlphaFoldDB" id="Q74ND0"/>
<organism evidence="1 2">
    <name type="scientific">Nanoarchaeum equitans (strain Kin4-M)</name>
    <dbReference type="NCBI Taxonomy" id="228908"/>
    <lineage>
        <taxon>Archaea</taxon>
        <taxon>Nanobdellota</taxon>
        <taxon>Candidatus Nanoarchaeia</taxon>
        <taxon>Nanoarchaeales</taxon>
        <taxon>Nanoarchaeaceae</taxon>
        <taxon>Nanoarchaeum</taxon>
    </lineage>
</organism>
<accession>Q74ND0</accession>
<protein>
    <submittedName>
        <fullName evidence="1">NEQ188</fullName>
    </submittedName>
</protein>
<dbReference type="STRING" id="228908.NEQ188"/>
<dbReference type="EnsemblBacteria" id="AAR39041">
    <property type="protein sequence ID" value="AAR39041"/>
    <property type="gene ID" value="NEQ188"/>
</dbReference>
<dbReference type="EMBL" id="AE017199">
    <property type="protein sequence ID" value="AAR39041.1"/>
    <property type="molecule type" value="Genomic_DNA"/>
</dbReference>
<reference evidence="1 2" key="1">
    <citation type="journal article" date="2003" name="Proc. Natl. Acad. Sci. U.S.A.">
        <title>The genome of Nanoarchaeum equitans: insights into early archaeal evolution and derived parasitism.</title>
        <authorList>
            <person name="Waters E."/>
            <person name="Hohn M.J."/>
            <person name="Ahel I."/>
            <person name="Graham D.E."/>
            <person name="Adams M.D."/>
            <person name="Barnstead M."/>
            <person name="Beeson K.Y."/>
            <person name="Bibbs L."/>
            <person name="Bolanos R."/>
            <person name="Keller M."/>
            <person name="Kretz K."/>
            <person name="Lin X."/>
            <person name="Mathur E."/>
            <person name="Ni J."/>
            <person name="Podar M."/>
            <person name="Richardson T."/>
            <person name="Sutton G.G."/>
            <person name="Simon M."/>
            <person name="Soll D."/>
            <person name="Stetter K.O."/>
            <person name="Short J.M."/>
            <person name="Noordewier M."/>
        </authorList>
    </citation>
    <scope>NUCLEOTIDE SEQUENCE [LARGE SCALE GENOMIC DNA]</scope>
    <source>
        <strain evidence="1 2">Kin4-M</strain>
    </source>
</reference>
<proteinExistence type="predicted"/>
<evidence type="ECO:0000313" key="2">
    <source>
        <dbReference type="Proteomes" id="UP000000578"/>
    </source>
</evidence>
<sequence length="106" mass="12352">MLYFDPNVLVEIITNGENAEKAKQIYETIIDKELYVYEIHLGIVLAKLERKHYDYAKTFANAIKKLNIKLLHIDIKKLVELWAQLGSIEKAVFEIAKREGYEIVTI</sequence>
<gene>
    <name evidence="1" type="ordered locus">NEQ188</name>
</gene>
<dbReference type="Proteomes" id="UP000000578">
    <property type="component" value="Chromosome"/>
</dbReference>
<name>Q74ND0_NANEQ</name>
<evidence type="ECO:0000313" key="1">
    <source>
        <dbReference type="EMBL" id="AAR39041.1"/>
    </source>
</evidence>